<keyword evidence="1" id="KW-0472">Membrane</keyword>
<feature type="transmembrane region" description="Helical" evidence="1">
    <location>
        <begin position="172"/>
        <end position="195"/>
    </location>
</feature>
<dbReference type="eggNOG" id="ENOG5031924">
    <property type="taxonomic scope" value="Bacteria"/>
</dbReference>
<dbReference type="STRING" id="589865.DaAHT2_1609"/>
<feature type="transmembrane region" description="Helical" evidence="1">
    <location>
        <begin position="97"/>
        <end position="117"/>
    </location>
</feature>
<evidence type="ECO:0000313" key="3">
    <source>
        <dbReference type="Proteomes" id="UP000001508"/>
    </source>
</evidence>
<dbReference type="KEGG" id="dak:DaAHT2_1609"/>
<feature type="transmembrane region" description="Helical" evidence="1">
    <location>
        <begin position="12"/>
        <end position="32"/>
    </location>
</feature>
<name>D6Z429_DESAT</name>
<feature type="transmembrane region" description="Helical" evidence="1">
    <location>
        <begin position="241"/>
        <end position="266"/>
    </location>
</feature>
<dbReference type="OrthoDB" id="2947921at2"/>
<dbReference type="InterPro" id="IPR038665">
    <property type="entry name" value="Voltage-dep_anion_channel_sf"/>
</dbReference>
<evidence type="ECO:0000313" key="2">
    <source>
        <dbReference type="EMBL" id="ADH86304.1"/>
    </source>
</evidence>
<dbReference type="EMBL" id="CP001940">
    <property type="protein sequence ID" value="ADH86304.1"/>
    <property type="molecule type" value="Genomic_DNA"/>
</dbReference>
<dbReference type="Gene3D" id="1.50.10.150">
    <property type="entry name" value="Voltage-dependent anion channel"/>
    <property type="match status" value="1"/>
</dbReference>
<feature type="transmembrane region" description="Helical" evidence="1">
    <location>
        <begin position="129"/>
        <end position="152"/>
    </location>
</feature>
<organism evidence="2 3">
    <name type="scientific">Desulfurivibrio alkaliphilus (strain DSM 19089 / UNIQEM U267 / AHT2)</name>
    <dbReference type="NCBI Taxonomy" id="589865"/>
    <lineage>
        <taxon>Bacteria</taxon>
        <taxon>Pseudomonadati</taxon>
        <taxon>Thermodesulfobacteriota</taxon>
        <taxon>Desulfobulbia</taxon>
        <taxon>Desulfobulbales</taxon>
        <taxon>Desulfobulbaceae</taxon>
        <taxon>Desulfurivibrio</taxon>
    </lineage>
</organism>
<sequence length="320" mass="34923">MKFSPLQFQISVAAGGAALMPFVLLQFAVPHGEGLITMAAMPWEQLSAVENFFYGPLVGVMLLFVVIHLLLTLFYLKGLAGMMAQREQFSAFINDPKVHIAIFSPIASLAMTANVVWGPLAFFVPNMGATLQGLMLPSLFFFALLWLALLGFEAKVLKIWLTQPVEPSKLNFAWLLDIFAFGLVSLTGSGIAAIATDPAVAAAAAFAAFFTIGAGIFIFLLKIVVLLYGQLKAQRLPGDPIQPAFFLVIPILCLFGISLFRIMAYLQNHFGFAAEPASFLVLNFAYAAAVAWAVFGLYLLADYFRKFGRQKYSPAQWGIV</sequence>
<dbReference type="InterPro" id="IPR059133">
    <property type="entry name" value="TsoY-like"/>
</dbReference>
<proteinExistence type="predicted"/>
<feature type="transmembrane region" description="Helical" evidence="1">
    <location>
        <begin position="201"/>
        <end position="229"/>
    </location>
</feature>
<dbReference type="Proteomes" id="UP000001508">
    <property type="component" value="Chromosome"/>
</dbReference>
<feature type="transmembrane region" description="Helical" evidence="1">
    <location>
        <begin position="278"/>
        <end position="301"/>
    </location>
</feature>
<evidence type="ECO:0000256" key="1">
    <source>
        <dbReference type="SAM" id="Phobius"/>
    </source>
</evidence>
<keyword evidence="1" id="KW-1133">Transmembrane helix</keyword>
<accession>D6Z429</accession>
<dbReference type="HOGENOM" id="CLU_867987_0_0_7"/>
<dbReference type="AlphaFoldDB" id="D6Z429"/>
<dbReference type="NCBIfam" id="NF047643">
    <property type="entry name" value="seleno_TsoY"/>
    <property type="match status" value="1"/>
</dbReference>
<keyword evidence="1" id="KW-0812">Transmembrane</keyword>
<dbReference type="NCBIfam" id="NF047644">
    <property type="entry name" value="TsoY_fam"/>
    <property type="match status" value="1"/>
</dbReference>
<gene>
    <name evidence="2" type="ordered locus">DaAHT2_1609</name>
</gene>
<keyword evidence="3" id="KW-1185">Reference proteome</keyword>
<protein>
    <submittedName>
        <fullName evidence="2">Uncharacterized protein</fullName>
    </submittedName>
</protein>
<dbReference type="InParanoid" id="D6Z429"/>
<reference evidence="3" key="1">
    <citation type="submission" date="2010-02" db="EMBL/GenBank/DDBJ databases">
        <title>Complete sequence of Desulfurivibrio alkaliphilus AHT2.</title>
        <authorList>
            <consortium name="US DOE Joint Genome Institute"/>
            <person name="Pitluck S."/>
            <person name="Chertkov O."/>
            <person name="Detter J.C."/>
            <person name="Han C."/>
            <person name="Tapia R."/>
            <person name="Larimer F."/>
            <person name="Land M."/>
            <person name="Hauser L."/>
            <person name="Kyrpides N."/>
            <person name="Mikhailova N."/>
            <person name="Sorokin D.Y."/>
            <person name="Muyzer G."/>
            <person name="Woyke T."/>
        </authorList>
    </citation>
    <scope>NUCLEOTIDE SEQUENCE [LARGE SCALE GENOMIC DNA]</scope>
    <source>
        <strain evidence="3">DSM 19089 / UNIQEM U267 / AHT2</strain>
    </source>
</reference>
<feature type="transmembrane region" description="Helical" evidence="1">
    <location>
        <begin position="52"/>
        <end position="76"/>
    </location>
</feature>